<feature type="domain" description="HTH gntR-type" evidence="4">
    <location>
        <begin position="14"/>
        <end position="82"/>
    </location>
</feature>
<dbReference type="PANTHER" id="PTHR44846:SF1">
    <property type="entry name" value="MANNOSYL-D-GLYCERATE TRANSPORT_METABOLISM SYSTEM REPRESSOR MNGR-RELATED"/>
    <property type="match status" value="1"/>
</dbReference>
<evidence type="ECO:0000256" key="2">
    <source>
        <dbReference type="ARBA" id="ARBA00023125"/>
    </source>
</evidence>
<dbReference type="SMART" id="SM00866">
    <property type="entry name" value="UTRA"/>
    <property type="match status" value="1"/>
</dbReference>
<dbReference type="CDD" id="cd07377">
    <property type="entry name" value="WHTH_GntR"/>
    <property type="match status" value="1"/>
</dbReference>
<dbReference type="RefSeq" id="WP_163771403.1">
    <property type="nucleotide sequence ID" value="NZ_JAAGXA010000004.1"/>
</dbReference>
<comment type="caution">
    <text evidence="5">The sequence shown here is derived from an EMBL/GenBank/DDBJ whole genome shotgun (WGS) entry which is preliminary data.</text>
</comment>
<sequence>MPPTASSPTPRGSVPRYAEIAADLRRRIVEEDLAPHTLVPSERELSELHGVSRMTARHALTVLANEGYVYRRTPRGTFVAEQRHVFRIGSFSREVERGGKTPAAVVLSAQVGEADAAAATALGLVPGAPVHVVRRRRSADAEAIALETSVFPVALTPHLLEADLTGSLWELLAATYGVVVTTARATLASVVLDDESCRLLDAVAATPGTRLERSAYDADGRCVEFARDVYRSDRAVFEVEADVTR</sequence>
<dbReference type="Proteomes" id="UP000468687">
    <property type="component" value="Unassembled WGS sequence"/>
</dbReference>
<protein>
    <submittedName>
        <fullName evidence="5">GntR family transcriptional regulator</fullName>
    </submittedName>
</protein>
<dbReference type="Gene3D" id="3.40.1410.10">
    <property type="entry name" value="Chorismate lyase-like"/>
    <property type="match status" value="1"/>
</dbReference>
<dbReference type="EMBL" id="JAAGXA010000004">
    <property type="protein sequence ID" value="NEN78032.1"/>
    <property type="molecule type" value="Genomic_DNA"/>
</dbReference>
<dbReference type="GO" id="GO:0003677">
    <property type="term" value="F:DNA binding"/>
    <property type="evidence" value="ECO:0007669"/>
    <property type="project" value="UniProtKB-KW"/>
</dbReference>
<keyword evidence="1" id="KW-0805">Transcription regulation</keyword>
<dbReference type="InterPro" id="IPR036388">
    <property type="entry name" value="WH-like_DNA-bd_sf"/>
</dbReference>
<evidence type="ECO:0000313" key="6">
    <source>
        <dbReference type="Proteomes" id="UP000468687"/>
    </source>
</evidence>
<dbReference type="Gene3D" id="1.10.10.10">
    <property type="entry name" value="Winged helix-like DNA-binding domain superfamily/Winged helix DNA-binding domain"/>
    <property type="match status" value="1"/>
</dbReference>
<dbReference type="SMART" id="SM00345">
    <property type="entry name" value="HTH_GNTR"/>
    <property type="match status" value="1"/>
</dbReference>
<evidence type="ECO:0000259" key="4">
    <source>
        <dbReference type="PROSITE" id="PS50949"/>
    </source>
</evidence>
<dbReference type="InterPro" id="IPR000524">
    <property type="entry name" value="Tscrpt_reg_HTH_GntR"/>
</dbReference>
<name>A0A6P0HH74_9ACTN</name>
<dbReference type="Pfam" id="PF07702">
    <property type="entry name" value="UTRA"/>
    <property type="match status" value="1"/>
</dbReference>
<dbReference type="InterPro" id="IPR036390">
    <property type="entry name" value="WH_DNA-bd_sf"/>
</dbReference>
<dbReference type="SUPFAM" id="SSF46785">
    <property type="entry name" value="Winged helix' DNA-binding domain"/>
    <property type="match status" value="1"/>
</dbReference>
<dbReference type="InterPro" id="IPR028978">
    <property type="entry name" value="Chorismate_lyase_/UTRA_dom_sf"/>
</dbReference>
<gene>
    <name evidence="5" type="ORF">G3T38_07055</name>
</gene>
<dbReference type="InterPro" id="IPR050679">
    <property type="entry name" value="Bact_HTH_transcr_reg"/>
</dbReference>
<keyword evidence="2" id="KW-0238">DNA-binding</keyword>
<dbReference type="AlphaFoldDB" id="A0A6P0HH74"/>
<reference evidence="5 6" key="1">
    <citation type="journal article" date="2014" name="Int. J. Syst. Evol. Microbiol.">
        <title>Nocardioides zeae sp. nov., isolated from the stem of Zea mays.</title>
        <authorList>
            <person name="Glaeser S.P."/>
            <person name="McInroy J.A."/>
            <person name="Busse H.J."/>
            <person name="Kampfer P."/>
        </authorList>
    </citation>
    <scope>NUCLEOTIDE SEQUENCE [LARGE SCALE GENOMIC DNA]</scope>
    <source>
        <strain evidence="5 6">JCM 30728</strain>
    </source>
</reference>
<dbReference type="SUPFAM" id="SSF64288">
    <property type="entry name" value="Chorismate lyase-like"/>
    <property type="match status" value="1"/>
</dbReference>
<dbReference type="PANTHER" id="PTHR44846">
    <property type="entry name" value="MANNOSYL-D-GLYCERATE TRANSPORT/METABOLISM SYSTEM REPRESSOR MNGR-RELATED"/>
    <property type="match status" value="1"/>
</dbReference>
<dbReference type="Pfam" id="PF00392">
    <property type="entry name" value="GntR"/>
    <property type="match status" value="1"/>
</dbReference>
<evidence type="ECO:0000313" key="5">
    <source>
        <dbReference type="EMBL" id="NEN78032.1"/>
    </source>
</evidence>
<evidence type="ECO:0000256" key="3">
    <source>
        <dbReference type="ARBA" id="ARBA00023163"/>
    </source>
</evidence>
<keyword evidence="6" id="KW-1185">Reference proteome</keyword>
<dbReference type="InterPro" id="IPR011663">
    <property type="entry name" value="UTRA"/>
</dbReference>
<dbReference type="PROSITE" id="PS50949">
    <property type="entry name" value="HTH_GNTR"/>
    <property type="match status" value="1"/>
</dbReference>
<dbReference type="GO" id="GO:0003700">
    <property type="term" value="F:DNA-binding transcription factor activity"/>
    <property type="evidence" value="ECO:0007669"/>
    <property type="project" value="InterPro"/>
</dbReference>
<evidence type="ECO:0000256" key="1">
    <source>
        <dbReference type="ARBA" id="ARBA00023015"/>
    </source>
</evidence>
<keyword evidence="3" id="KW-0804">Transcription</keyword>
<dbReference type="GO" id="GO:0045892">
    <property type="term" value="P:negative regulation of DNA-templated transcription"/>
    <property type="evidence" value="ECO:0007669"/>
    <property type="project" value="TreeGrafter"/>
</dbReference>
<proteinExistence type="predicted"/>
<organism evidence="5 6">
    <name type="scientific">Nocardioides zeae</name>
    <dbReference type="NCBI Taxonomy" id="1457234"/>
    <lineage>
        <taxon>Bacteria</taxon>
        <taxon>Bacillati</taxon>
        <taxon>Actinomycetota</taxon>
        <taxon>Actinomycetes</taxon>
        <taxon>Propionibacteriales</taxon>
        <taxon>Nocardioidaceae</taxon>
        <taxon>Nocardioides</taxon>
    </lineage>
</organism>
<accession>A0A6P0HH74</accession>
<dbReference type="PRINTS" id="PR00035">
    <property type="entry name" value="HTHGNTR"/>
</dbReference>